<dbReference type="AlphaFoldDB" id="G2XYL0"/>
<proteinExistence type="predicted"/>
<gene>
    <name evidence="2" type="ORF">BofuT4_P045650.1</name>
</gene>
<sequence>MDDYAHRELLSVPPKLYFSLVNNYMGGHTLTWRVVDMNGESLDREHKTLNKHITDGKTKLTLSSNANAKENIQLNKQNTNREQLMEMTPVEQARQHGGVWIQPNDSQRFKHGFR</sequence>
<organism evidence="2 3">
    <name type="scientific">Botryotinia fuckeliana (strain T4)</name>
    <name type="common">Noble rot fungus</name>
    <name type="synonym">Botrytis cinerea</name>
    <dbReference type="NCBI Taxonomy" id="999810"/>
    <lineage>
        <taxon>Eukaryota</taxon>
        <taxon>Fungi</taxon>
        <taxon>Dikarya</taxon>
        <taxon>Ascomycota</taxon>
        <taxon>Pezizomycotina</taxon>
        <taxon>Leotiomycetes</taxon>
        <taxon>Helotiales</taxon>
        <taxon>Sclerotiniaceae</taxon>
        <taxon>Botrytis</taxon>
    </lineage>
</organism>
<evidence type="ECO:0000313" key="2">
    <source>
        <dbReference type="EMBL" id="CCD45547.1"/>
    </source>
</evidence>
<feature type="region of interest" description="Disordered" evidence="1">
    <location>
        <begin position="93"/>
        <end position="114"/>
    </location>
</feature>
<evidence type="ECO:0000256" key="1">
    <source>
        <dbReference type="SAM" id="MobiDB-lite"/>
    </source>
</evidence>
<dbReference type="EMBL" id="FQ790278">
    <property type="protein sequence ID" value="CCD45547.1"/>
    <property type="molecule type" value="Genomic_DNA"/>
</dbReference>
<dbReference type="Proteomes" id="UP000008177">
    <property type="component" value="Unplaced contigs"/>
</dbReference>
<dbReference type="InParanoid" id="G2XYL0"/>
<evidence type="ECO:0000313" key="3">
    <source>
        <dbReference type="Proteomes" id="UP000008177"/>
    </source>
</evidence>
<protein>
    <submittedName>
        <fullName evidence="2">Uncharacterized protein</fullName>
    </submittedName>
</protein>
<accession>G2XYL0</accession>
<name>G2XYL0_BOTF4</name>
<reference evidence="3" key="1">
    <citation type="journal article" date="2011" name="PLoS Genet.">
        <title>Genomic analysis of the necrotrophic fungal pathogens Sclerotinia sclerotiorum and Botrytis cinerea.</title>
        <authorList>
            <person name="Amselem J."/>
            <person name="Cuomo C.A."/>
            <person name="van Kan J.A."/>
            <person name="Viaud M."/>
            <person name="Benito E.P."/>
            <person name="Couloux A."/>
            <person name="Coutinho P.M."/>
            <person name="de Vries R.P."/>
            <person name="Dyer P.S."/>
            <person name="Fillinger S."/>
            <person name="Fournier E."/>
            <person name="Gout L."/>
            <person name="Hahn M."/>
            <person name="Kohn L."/>
            <person name="Lapalu N."/>
            <person name="Plummer K.M."/>
            <person name="Pradier J.M."/>
            <person name="Quevillon E."/>
            <person name="Sharon A."/>
            <person name="Simon A."/>
            <person name="ten Have A."/>
            <person name="Tudzynski B."/>
            <person name="Tudzynski P."/>
            <person name="Wincker P."/>
            <person name="Andrew M."/>
            <person name="Anthouard V."/>
            <person name="Beever R.E."/>
            <person name="Beffa R."/>
            <person name="Benoit I."/>
            <person name="Bouzid O."/>
            <person name="Brault B."/>
            <person name="Chen Z."/>
            <person name="Choquer M."/>
            <person name="Collemare J."/>
            <person name="Cotton P."/>
            <person name="Danchin E.G."/>
            <person name="Da Silva C."/>
            <person name="Gautier A."/>
            <person name="Giraud C."/>
            <person name="Giraud T."/>
            <person name="Gonzalez C."/>
            <person name="Grossetete S."/>
            <person name="Guldener U."/>
            <person name="Henrissat B."/>
            <person name="Howlett B.J."/>
            <person name="Kodira C."/>
            <person name="Kretschmer M."/>
            <person name="Lappartient A."/>
            <person name="Leroch M."/>
            <person name="Levis C."/>
            <person name="Mauceli E."/>
            <person name="Neuveglise C."/>
            <person name="Oeser B."/>
            <person name="Pearson M."/>
            <person name="Poulain J."/>
            <person name="Poussereau N."/>
            <person name="Quesneville H."/>
            <person name="Rascle C."/>
            <person name="Schumacher J."/>
            <person name="Segurens B."/>
            <person name="Sexton A."/>
            <person name="Silva E."/>
            <person name="Sirven C."/>
            <person name="Soanes D.M."/>
            <person name="Talbot N.J."/>
            <person name="Templeton M."/>
            <person name="Yandava C."/>
            <person name="Yarden O."/>
            <person name="Zeng Q."/>
            <person name="Rollins J.A."/>
            <person name="Lebrun M.H."/>
            <person name="Dickman M."/>
        </authorList>
    </citation>
    <scope>NUCLEOTIDE SEQUENCE [LARGE SCALE GENOMIC DNA]</scope>
    <source>
        <strain evidence="3">T4</strain>
    </source>
</reference>
<dbReference type="HOGENOM" id="CLU_2120724_0_0_1"/>